<dbReference type="Proteomes" id="UP001597131">
    <property type="component" value="Unassembled WGS sequence"/>
</dbReference>
<organism evidence="2 3">
    <name type="scientific">Salegentibacter chungangensis</name>
    <dbReference type="NCBI Taxonomy" id="1335724"/>
    <lineage>
        <taxon>Bacteria</taxon>
        <taxon>Pseudomonadati</taxon>
        <taxon>Bacteroidota</taxon>
        <taxon>Flavobacteriia</taxon>
        <taxon>Flavobacteriales</taxon>
        <taxon>Flavobacteriaceae</taxon>
        <taxon>Salegentibacter</taxon>
    </lineage>
</organism>
<feature type="coiled-coil region" evidence="1">
    <location>
        <begin position="262"/>
        <end position="289"/>
    </location>
</feature>
<reference evidence="3" key="1">
    <citation type="journal article" date="2019" name="Int. J. Syst. Evol. Microbiol.">
        <title>The Global Catalogue of Microorganisms (GCM) 10K type strain sequencing project: providing services to taxonomists for standard genome sequencing and annotation.</title>
        <authorList>
            <consortium name="The Broad Institute Genomics Platform"/>
            <consortium name="The Broad Institute Genome Sequencing Center for Infectious Disease"/>
            <person name="Wu L."/>
            <person name="Ma J."/>
        </authorList>
    </citation>
    <scope>NUCLEOTIDE SEQUENCE [LARGE SCALE GENOMIC DNA]</scope>
    <source>
        <strain evidence="3">CCUG 64793</strain>
    </source>
</reference>
<dbReference type="Gene3D" id="3.40.50.1820">
    <property type="entry name" value="alpha/beta hydrolase"/>
    <property type="match status" value="1"/>
</dbReference>
<sequence length="472" mass="54805">MSKRARIFSILFSFCFFVGFAQEMRLSKGSVVDSIPVSDSLSESFAIYLPHQFREDSNWPVIFVFDPEGRGKSAARLLKDVAEDQSYIIVATNENLKEDSLQANLAKASRMMNTVFNALPVDLDQVYAMGLEEGGIVASAIPLVYKKTRGVLAIGAAWVNPEFVEKSRPYMFSIASGYQDSDQFELLEITKIYEEEDYPVEFNYFEGNSEEWPSAGFMNAAVSGLSFRAVSEGLRKNDPAYVKALYENELEFAESLRRKQRYLKAYEKLEQIEEKYETFEDETREMRKNLRRTSLYRQQKRDYRQAREEENYRKDLYYSSMGSDLVTQNFENVGWWAYQMDQLKKLQEKGNPAQQEMAHRLEGFLDSLSQYHYNTIHENKASIDTKILVSILRTVINKEDPEAYLNIIRLSGNDGDYETALLYLEDLLKTGYEDMESLYEIPGILDLKFSKEYNELIFKYLGKSKYYEEALN</sequence>
<gene>
    <name evidence="2" type="ORF">ACFQ3Q_05375</name>
</gene>
<keyword evidence="3" id="KW-1185">Reference proteome</keyword>
<accession>A0ABW3NQT4</accession>
<evidence type="ECO:0000256" key="1">
    <source>
        <dbReference type="SAM" id="Coils"/>
    </source>
</evidence>
<proteinExistence type="predicted"/>
<dbReference type="SUPFAM" id="SSF53474">
    <property type="entry name" value="alpha/beta-Hydrolases"/>
    <property type="match status" value="1"/>
</dbReference>
<evidence type="ECO:0000313" key="2">
    <source>
        <dbReference type="EMBL" id="MFD1095171.1"/>
    </source>
</evidence>
<dbReference type="InterPro" id="IPR029058">
    <property type="entry name" value="AB_hydrolase_fold"/>
</dbReference>
<evidence type="ECO:0008006" key="4">
    <source>
        <dbReference type="Google" id="ProtNLM"/>
    </source>
</evidence>
<protein>
    <recommendedName>
        <fullName evidence="4">Alpha/beta hydrolase</fullName>
    </recommendedName>
</protein>
<keyword evidence="1" id="KW-0175">Coiled coil</keyword>
<dbReference type="EMBL" id="JBHTLI010000001">
    <property type="protein sequence ID" value="MFD1095171.1"/>
    <property type="molecule type" value="Genomic_DNA"/>
</dbReference>
<name>A0ABW3NQT4_9FLAO</name>
<dbReference type="RefSeq" id="WP_380743681.1">
    <property type="nucleotide sequence ID" value="NZ_JBHTLI010000001.1"/>
</dbReference>
<evidence type="ECO:0000313" key="3">
    <source>
        <dbReference type="Proteomes" id="UP001597131"/>
    </source>
</evidence>
<comment type="caution">
    <text evidence="2">The sequence shown here is derived from an EMBL/GenBank/DDBJ whole genome shotgun (WGS) entry which is preliminary data.</text>
</comment>